<reference evidence="1" key="2">
    <citation type="submission" date="2025-09" db="UniProtKB">
        <authorList>
            <consortium name="Ensembl"/>
        </authorList>
    </citation>
    <scope>IDENTIFICATION</scope>
</reference>
<keyword evidence="2" id="KW-1185">Reference proteome</keyword>
<reference evidence="1" key="1">
    <citation type="submission" date="2025-08" db="UniProtKB">
        <authorList>
            <consortium name="Ensembl"/>
        </authorList>
    </citation>
    <scope>IDENTIFICATION</scope>
</reference>
<dbReference type="InterPro" id="IPR036885">
    <property type="entry name" value="SWIB_MDM2_dom_sf"/>
</dbReference>
<sequence>SVLEQLLTARMSFPNSSRIPLGQANQPPKPQALIPSPCCPQVMHFLGQYIMARQLYDQRQQHLVHCGGDQLGELLGLQSFSVKDPSCRLKPFFLFKKWEMWHKIPHLWIKSILSVKIWHKIPYFNLMYSCR</sequence>
<dbReference type="Gene3D" id="1.10.245.10">
    <property type="entry name" value="SWIB/MDM2 domain"/>
    <property type="match status" value="1"/>
</dbReference>
<name>A0A8C5NIP7_JUNHY</name>
<evidence type="ECO:0000313" key="2">
    <source>
        <dbReference type="Proteomes" id="UP000694408"/>
    </source>
</evidence>
<organism evidence="1 2">
    <name type="scientific">Junco hyemalis</name>
    <name type="common">Dark-eyed junco</name>
    <dbReference type="NCBI Taxonomy" id="40217"/>
    <lineage>
        <taxon>Eukaryota</taxon>
        <taxon>Metazoa</taxon>
        <taxon>Chordata</taxon>
        <taxon>Craniata</taxon>
        <taxon>Vertebrata</taxon>
        <taxon>Euteleostomi</taxon>
        <taxon>Archelosauria</taxon>
        <taxon>Archosauria</taxon>
        <taxon>Dinosauria</taxon>
        <taxon>Saurischia</taxon>
        <taxon>Theropoda</taxon>
        <taxon>Coelurosauria</taxon>
        <taxon>Aves</taxon>
        <taxon>Neognathae</taxon>
        <taxon>Neoaves</taxon>
        <taxon>Telluraves</taxon>
        <taxon>Australaves</taxon>
        <taxon>Passeriformes</taxon>
        <taxon>Passerellidae</taxon>
        <taxon>Junco</taxon>
    </lineage>
</organism>
<dbReference type="Ensembl" id="ENSJHYT00000002374.1">
    <property type="protein sequence ID" value="ENSJHYP00000001920.1"/>
    <property type="gene ID" value="ENSJHYG00000001638.1"/>
</dbReference>
<protein>
    <submittedName>
        <fullName evidence="1">Uncharacterized protein</fullName>
    </submittedName>
</protein>
<dbReference type="Proteomes" id="UP000694408">
    <property type="component" value="Unplaced"/>
</dbReference>
<proteinExistence type="predicted"/>
<dbReference type="AlphaFoldDB" id="A0A8C5NIP7"/>
<evidence type="ECO:0000313" key="1">
    <source>
        <dbReference type="Ensembl" id="ENSJHYP00000001920.1"/>
    </source>
</evidence>
<accession>A0A8C5NIP7</accession>
<dbReference type="SUPFAM" id="SSF47592">
    <property type="entry name" value="SWIB/MDM2 domain"/>
    <property type="match status" value="1"/>
</dbReference>